<dbReference type="HOGENOM" id="CLU_2547195_0_0_1"/>
<gene>
    <name evidence="1" type="ordered locus">VIT_11s0078g00520</name>
</gene>
<dbReference type="InParanoid" id="D7UD61"/>
<dbReference type="Proteomes" id="UP000009183">
    <property type="component" value="Chromosome 11"/>
</dbReference>
<evidence type="ECO:0000313" key="1">
    <source>
        <dbReference type="EMBL" id="CBI40676.3"/>
    </source>
</evidence>
<sequence>MVCFYHKKIGLHIHLCKSYVIIPFCLESFLLENHTGGSVQKRQKLAQSKSHQSLICPKFLKTQHPFFPPQNPPIKNTMIIRKK</sequence>
<reference evidence="2" key="1">
    <citation type="journal article" date="2007" name="Nature">
        <title>The grapevine genome sequence suggests ancestral hexaploidization in major angiosperm phyla.</title>
        <authorList>
            <consortium name="The French-Italian Public Consortium for Grapevine Genome Characterization."/>
            <person name="Jaillon O."/>
            <person name="Aury J.-M."/>
            <person name="Noel B."/>
            <person name="Policriti A."/>
            <person name="Clepet C."/>
            <person name="Casagrande A."/>
            <person name="Choisne N."/>
            <person name="Aubourg S."/>
            <person name="Vitulo N."/>
            <person name="Jubin C."/>
            <person name="Vezzi A."/>
            <person name="Legeai F."/>
            <person name="Hugueney P."/>
            <person name="Dasilva C."/>
            <person name="Horner D."/>
            <person name="Mica E."/>
            <person name="Jublot D."/>
            <person name="Poulain J."/>
            <person name="Bruyere C."/>
            <person name="Billault A."/>
            <person name="Segurens B."/>
            <person name="Gouyvenoux M."/>
            <person name="Ugarte E."/>
            <person name="Cattonaro F."/>
            <person name="Anthouard V."/>
            <person name="Vico V."/>
            <person name="Del Fabbro C."/>
            <person name="Alaux M."/>
            <person name="Di Gaspero G."/>
            <person name="Dumas V."/>
            <person name="Felice N."/>
            <person name="Paillard S."/>
            <person name="Juman I."/>
            <person name="Moroldo M."/>
            <person name="Scalabrin S."/>
            <person name="Canaguier A."/>
            <person name="Le Clainche I."/>
            <person name="Malacrida G."/>
            <person name="Durand E."/>
            <person name="Pesole G."/>
            <person name="Laucou V."/>
            <person name="Chatelet P."/>
            <person name="Merdinoglu D."/>
            <person name="Delledonne M."/>
            <person name="Pezzotti M."/>
            <person name="Lecharny A."/>
            <person name="Scarpelli C."/>
            <person name="Artiguenave F."/>
            <person name="Pe M.E."/>
            <person name="Valle G."/>
            <person name="Morgante M."/>
            <person name="Caboche M."/>
            <person name="Adam-Blondon A.-F."/>
            <person name="Weissenbach J."/>
            <person name="Quetier F."/>
            <person name="Wincker P."/>
        </authorList>
    </citation>
    <scope>NUCLEOTIDE SEQUENCE [LARGE SCALE GENOMIC DNA]</scope>
    <source>
        <strain evidence="2">cv. Pinot noir / PN40024</strain>
    </source>
</reference>
<evidence type="ECO:0000313" key="2">
    <source>
        <dbReference type="Proteomes" id="UP000009183"/>
    </source>
</evidence>
<proteinExistence type="predicted"/>
<dbReference type="EMBL" id="FN596757">
    <property type="protein sequence ID" value="CBI40676.3"/>
    <property type="molecule type" value="Genomic_DNA"/>
</dbReference>
<protein>
    <submittedName>
        <fullName evidence="1">Uncharacterized protein</fullName>
    </submittedName>
</protein>
<accession>D7UD61</accession>
<organism evidence="1 2">
    <name type="scientific">Vitis vinifera</name>
    <name type="common">Grape</name>
    <dbReference type="NCBI Taxonomy" id="29760"/>
    <lineage>
        <taxon>Eukaryota</taxon>
        <taxon>Viridiplantae</taxon>
        <taxon>Streptophyta</taxon>
        <taxon>Embryophyta</taxon>
        <taxon>Tracheophyta</taxon>
        <taxon>Spermatophyta</taxon>
        <taxon>Magnoliopsida</taxon>
        <taxon>eudicotyledons</taxon>
        <taxon>Gunneridae</taxon>
        <taxon>Pentapetalae</taxon>
        <taxon>rosids</taxon>
        <taxon>Vitales</taxon>
        <taxon>Vitaceae</taxon>
        <taxon>Viteae</taxon>
        <taxon>Vitis</taxon>
    </lineage>
</organism>
<dbReference type="AlphaFoldDB" id="D7UD61"/>
<dbReference type="PaxDb" id="29760-VIT_11s0078g00520.t01"/>
<name>D7UD61_VITVI</name>
<keyword evidence="2" id="KW-1185">Reference proteome</keyword>